<feature type="domain" description="HTH tetR-type" evidence="5">
    <location>
        <begin position="12"/>
        <end position="71"/>
    </location>
</feature>
<name>A0A5R9J4S3_9PROT</name>
<protein>
    <submittedName>
        <fullName evidence="6">TetR/AcrR family transcriptional regulator</fullName>
    </submittedName>
</protein>
<evidence type="ECO:0000256" key="1">
    <source>
        <dbReference type="ARBA" id="ARBA00023015"/>
    </source>
</evidence>
<evidence type="ECO:0000256" key="3">
    <source>
        <dbReference type="ARBA" id="ARBA00023163"/>
    </source>
</evidence>
<gene>
    <name evidence="6" type="ORF">FE263_10900</name>
</gene>
<dbReference type="PANTHER" id="PTHR30055">
    <property type="entry name" value="HTH-TYPE TRANSCRIPTIONAL REGULATOR RUTR"/>
    <property type="match status" value="1"/>
</dbReference>
<dbReference type="GO" id="GO:0000976">
    <property type="term" value="F:transcription cis-regulatory region binding"/>
    <property type="evidence" value="ECO:0007669"/>
    <property type="project" value="TreeGrafter"/>
</dbReference>
<feature type="DNA-binding region" description="H-T-H motif" evidence="4">
    <location>
        <begin position="34"/>
        <end position="53"/>
    </location>
</feature>
<reference evidence="6 7" key="1">
    <citation type="submission" date="2019-05" db="EMBL/GenBank/DDBJ databases">
        <authorList>
            <person name="Pankratov T."/>
            <person name="Grouzdev D."/>
        </authorList>
    </citation>
    <scope>NUCLEOTIDE SEQUENCE [LARGE SCALE GENOMIC DNA]</scope>
    <source>
        <strain evidence="6 7">KEBCLARHB70R</strain>
    </source>
</reference>
<keyword evidence="1" id="KW-0805">Transcription regulation</keyword>
<evidence type="ECO:0000256" key="2">
    <source>
        <dbReference type="ARBA" id="ARBA00023125"/>
    </source>
</evidence>
<dbReference type="PANTHER" id="PTHR30055:SF234">
    <property type="entry name" value="HTH-TYPE TRANSCRIPTIONAL REGULATOR BETI"/>
    <property type="match status" value="1"/>
</dbReference>
<dbReference type="AlphaFoldDB" id="A0A5R9J4S3"/>
<evidence type="ECO:0000313" key="7">
    <source>
        <dbReference type="Proteomes" id="UP000305654"/>
    </source>
</evidence>
<dbReference type="SUPFAM" id="SSF46689">
    <property type="entry name" value="Homeodomain-like"/>
    <property type="match status" value="1"/>
</dbReference>
<dbReference type="PROSITE" id="PS50977">
    <property type="entry name" value="HTH_TETR_2"/>
    <property type="match status" value="1"/>
</dbReference>
<accession>A0A5R9J4S3</accession>
<keyword evidence="3" id="KW-0804">Transcription</keyword>
<dbReference type="Pfam" id="PF00440">
    <property type="entry name" value="TetR_N"/>
    <property type="match status" value="1"/>
</dbReference>
<evidence type="ECO:0000256" key="4">
    <source>
        <dbReference type="PROSITE-ProRule" id="PRU00335"/>
    </source>
</evidence>
<dbReference type="InterPro" id="IPR009057">
    <property type="entry name" value="Homeodomain-like_sf"/>
</dbReference>
<evidence type="ECO:0000313" key="6">
    <source>
        <dbReference type="EMBL" id="TLU72552.1"/>
    </source>
</evidence>
<evidence type="ECO:0000259" key="5">
    <source>
        <dbReference type="PROSITE" id="PS50977"/>
    </source>
</evidence>
<organism evidence="6 7">
    <name type="scientific">Lichenicoccus roseus</name>
    <dbReference type="NCBI Taxonomy" id="2683649"/>
    <lineage>
        <taxon>Bacteria</taxon>
        <taxon>Pseudomonadati</taxon>
        <taxon>Pseudomonadota</taxon>
        <taxon>Alphaproteobacteria</taxon>
        <taxon>Acetobacterales</taxon>
        <taxon>Acetobacteraceae</taxon>
        <taxon>Lichenicoccus</taxon>
    </lineage>
</organism>
<keyword evidence="2 4" id="KW-0238">DNA-binding</keyword>
<dbReference type="Proteomes" id="UP000305654">
    <property type="component" value="Unassembled WGS sequence"/>
</dbReference>
<dbReference type="GO" id="GO:0003700">
    <property type="term" value="F:DNA-binding transcription factor activity"/>
    <property type="evidence" value="ECO:0007669"/>
    <property type="project" value="TreeGrafter"/>
</dbReference>
<dbReference type="EMBL" id="VCDI01000003">
    <property type="protein sequence ID" value="TLU72552.1"/>
    <property type="molecule type" value="Genomic_DNA"/>
</dbReference>
<comment type="caution">
    <text evidence="6">The sequence shown here is derived from an EMBL/GenBank/DDBJ whole genome shotgun (WGS) entry which is preliminary data.</text>
</comment>
<dbReference type="InterPro" id="IPR050109">
    <property type="entry name" value="HTH-type_TetR-like_transc_reg"/>
</dbReference>
<dbReference type="RefSeq" id="WP_138326014.1">
    <property type="nucleotide sequence ID" value="NZ_VCDI01000003.1"/>
</dbReference>
<dbReference type="Gene3D" id="1.10.357.10">
    <property type="entry name" value="Tetracycline Repressor, domain 2"/>
    <property type="match status" value="1"/>
</dbReference>
<keyword evidence="7" id="KW-1185">Reference proteome</keyword>
<sequence>MTRGEVHQLPKTHTRERILDAAERLLAQGDAAFSMRALADEAGLSFATPFNQYGSKGAIMLALSARRIELMHARLGGTALPVDAVDRILMAADVAASVMCADPTVNRAVMAAIGAPIDTPGNVSSRSSAFWAEALGAGTGLSDTALALAVLPDQLAVMFRGVLSFWTAGEIADRMLVPRARDAAAIALLGFTRHADRTALMQILSTGGHPMGSDLGR</sequence>
<dbReference type="OrthoDB" id="7185252at2"/>
<dbReference type="InterPro" id="IPR001647">
    <property type="entry name" value="HTH_TetR"/>
</dbReference>
<proteinExistence type="predicted"/>